<protein>
    <submittedName>
        <fullName evidence="1">Uncharacterized protein</fullName>
    </submittedName>
</protein>
<keyword evidence="2" id="KW-1185">Reference proteome</keyword>
<organism evidence="1 2">
    <name type="scientific">Neobacillus paridis</name>
    <dbReference type="NCBI Taxonomy" id="2803862"/>
    <lineage>
        <taxon>Bacteria</taxon>
        <taxon>Bacillati</taxon>
        <taxon>Bacillota</taxon>
        <taxon>Bacilli</taxon>
        <taxon>Bacillales</taxon>
        <taxon>Bacillaceae</taxon>
        <taxon>Neobacillus</taxon>
    </lineage>
</organism>
<proteinExistence type="predicted"/>
<dbReference type="EMBL" id="JAESWB010000134">
    <property type="protein sequence ID" value="MBL4952026.1"/>
    <property type="molecule type" value="Genomic_DNA"/>
</dbReference>
<accession>A0ABS1TL31</accession>
<name>A0ABS1TL31_9BACI</name>
<dbReference type="Proteomes" id="UP000623967">
    <property type="component" value="Unassembled WGS sequence"/>
</dbReference>
<dbReference type="RefSeq" id="WP_202653307.1">
    <property type="nucleotide sequence ID" value="NZ_JAESWB010000134.1"/>
</dbReference>
<reference evidence="1 2" key="1">
    <citation type="submission" date="2021-01" db="EMBL/GenBank/DDBJ databases">
        <title>Genome public.</title>
        <authorList>
            <person name="Liu C."/>
            <person name="Sun Q."/>
        </authorList>
    </citation>
    <scope>NUCLEOTIDE SEQUENCE [LARGE SCALE GENOMIC DNA]</scope>
    <source>
        <strain evidence="1 2">YIM B02564</strain>
    </source>
</reference>
<comment type="caution">
    <text evidence="1">The sequence shown here is derived from an EMBL/GenBank/DDBJ whole genome shotgun (WGS) entry which is preliminary data.</text>
</comment>
<gene>
    <name evidence="1" type="ORF">JK635_07360</name>
</gene>
<evidence type="ECO:0000313" key="1">
    <source>
        <dbReference type="EMBL" id="MBL4952026.1"/>
    </source>
</evidence>
<sequence>MEFTFQRINEEELLVTFDNGEEQVMTNDELTAFLEDEKVTLQGINFDHSRGFTISQMMDFLLKGFLNSMEEKSSFAGDRVQVQVVKEEITDDEEGRNIDAVYKIVKETTGEFVVDVDFHIEGITGEKAAAFPEACRLFLQLYYSGIHATNEDKVKAFEVFGLKAPDEFLQ</sequence>
<evidence type="ECO:0000313" key="2">
    <source>
        <dbReference type="Proteomes" id="UP000623967"/>
    </source>
</evidence>